<accession>A0A7W6ZXX1</accession>
<keyword evidence="4" id="KW-1185">Reference proteome</keyword>
<organism evidence="3 4">
    <name type="scientific">Rhizobium leucaenae</name>
    <dbReference type="NCBI Taxonomy" id="29450"/>
    <lineage>
        <taxon>Bacteria</taxon>
        <taxon>Pseudomonadati</taxon>
        <taxon>Pseudomonadota</taxon>
        <taxon>Alphaproteobacteria</taxon>
        <taxon>Hyphomicrobiales</taxon>
        <taxon>Rhizobiaceae</taxon>
        <taxon>Rhizobium/Agrobacterium group</taxon>
        <taxon>Rhizobium</taxon>
    </lineage>
</organism>
<evidence type="ECO:0000313" key="4">
    <source>
        <dbReference type="Proteomes" id="UP000543836"/>
    </source>
</evidence>
<reference evidence="3 4" key="1">
    <citation type="submission" date="2020-08" db="EMBL/GenBank/DDBJ databases">
        <title>Genomic Encyclopedia of Type Strains, Phase IV (KMG-V): Genome sequencing to study the core and pangenomes of soil and plant-associated prokaryotes.</title>
        <authorList>
            <person name="Whitman W."/>
        </authorList>
    </citation>
    <scope>NUCLEOTIDE SEQUENCE [LARGE SCALE GENOMIC DNA]</scope>
    <source>
        <strain evidence="3 4">SEMIA 492</strain>
    </source>
</reference>
<dbReference type="GeneID" id="32526403"/>
<dbReference type="AlphaFoldDB" id="A0A7W6ZXX1"/>
<keyword evidence="1" id="KW-0812">Transmembrane</keyword>
<dbReference type="RefSeq" id="WP_081670397.1">
    <property type="nucleotide sequence ID" value="NZ_JACIIG010000015.1"/>
</dbReference>
<keyword evidence="1" id="KW-0472">Membrane</keyword>
<dbReference type="OrthoDB" id="8230589at2"/>
<gene>
    <name evidence="3" type="ORF">GGE60_004826</name>
</gene>
<protein>
    <submittedName>
        <fullName evidence="3">Flp pilus assembly protein TadG</fullName>
    </submittedName>
</protein>
<dbReference type="Pfam" id="PF07811">
    <property type="entry name" value="TadE"/>
    <property type="match status" value="1"/>
</dbReference>
<keyword evidence="1" id="KW-1133">Transmembrane helix</keyword>
<sequence length="184" mass="19505">MAAKTTKRTEISRSRMLVAENRLHSRTRAISAWVRRRLCRDLLNEQQGTVAVDLALILPVLIAMTFGLIDYSSALLQQAQVENAAQRGLQYALARGFDSSAISNVITRSTGSAVISAAPAPLKFCGCPSGQGISSTLCSDVCSDGSRAGTYVSASAAATYVPYIALPFVPASFALQSTATARMQ</sequence>
<evidence type="ECO:0000256" key="1">
    <source>
        <dbReference type="SAM" id="Phobius"/>
    </source>
</evidence>
<name>A0A7W6ZXX1_9HYPH</name>
<evidence type="ECO:0000259" key="2">
    <source>
        <dbReference type="Pfam" id="PF07811"/>
    </source>
</evidence>
<feature type="domain" description="TadE-like" evidence="2">
    <location>
        <begin position="48"/>
        <end position="88"/>
    </location>
</feature>
<comment type="caution">
    <text evidence="3">The sequence shown here is derived from an EMBL/GenBank/DDBJ whole genome shotgun (WGS) entry which is preliminary data.</text>
</comment>
<dbReference type="EMBL" id="JACIIG010000015">
    <property type="protein sequence ID" value="MBB4570679.1"/>
    <property type="molecule type" value="Genomic_DNA"/>
</dbReference>
<evidence type="ECO:0000313" key="3">
    <source>
        <dbReference type="EMBL" id="MBB4570679.1"/>
    </source>
</evidence>
<feature type="transmembrane region" description="Helical" evidence="1">
    <location>
        <begin position="50"/>
        <end position="69"/>
    </location>
</feature>
<dbReference type="InterPro" id="IPR012495">
    <property type="entry name" value="TadE-like_dom"/>
</dbReference>
<dbReference type="Proteomes" id="UP000543836">
    <property type="component" value="Unassembled WGS sequence"/>
</dbReference>
<proteinExistence type="predicted"/>